<organism evidence="1 2">
    <name type="scientific">Nyssa sinensis</name>
    <dbReference type="NCBI Taxonomy" id="561372"/>
    <lineage>
        <taxon>Eukaryota</taxon>
        <taxon>Viridiplantae</taxon>
        <taxon>Streptophyta</taxon>
        <taxon>Embryophyta</taxon>
        <taxon>Tracheophyta</taxon>
        <taxon>Spermatophyta</taxon>
        <taxon>Magnoliopsida</taxon>
        <taxon>eudicotyledons</taxon>
        <taxon>Gunneridae</taxon>
        <taxon>Pentapetalae</taxon>
        <taxon>asterids</taxon>
        <taxon>Cornales</taxon>
        <taxon>Nyssaceae</taxon>
        <taxon>Nyssa</taxon>
    </lineage>
</organism>
<protein>
    <submittedName>
        <fullName evidence="1">Uncharacterized protein</fullName>
    </submittedName>
</protein>
<dbReference type="InterPro" id="IPR036770">
    <property type="entry name" value="Ankyrin_rpt-contain_sf"/>
</dbReference>
<gene>
    <name evidence="1" type="ORF">F0562_003562</name>
</gene>
<dbReference type="EMBL" id="CM018032">
    <property type="protein sequence ID" value="KAA8547133.1"/>
    <property type="molecule type" value="Genomic_DNA"/>
</dbReference>
<dbReference type="SUPFAM" id="SSF48403">
    <property type="entry name" value="Ankyrin repeat"/>
    <property type="match status" value="1"/>
</dbReference>
<dbReference type="SMART" id="SM00248">
    <property type="entry name" value="ANK"/>
    <property type="match status" value="3"/>
</dbReference>
<dbReference type="OrthoDB" id="1925304at2759"/>
<dbReference type="InterPro" id="IPR002110">
    <property type="entry name" value="Ankyrin_rpt"/>
</dbReference>
<name>A0A5J5BVK4_9ASTE</name>
<evidence type="ECO:0000313" key="2">
    <source>
        <dbReference type="Proteomes" id="UP000325577"/>
    </source>
</evidence>
<sequence length="277" mass="31514">MSRWYTKICGSKKAIEGCRKYPVKVRSNLTRDSLSVHWQVPTTMASSAAHDDEGHQQLHEDIVKGNWERAISFLRQHPEAIEDRITEDEDTPLISAVKRGVKIHFLEKLVEQMSREQLELANALGTTALHAAAARGNTKAARLFVKKNPSLPCILNYGGSLPLHLAALRGKREMTNYLWEVTRGQQERRILFEQSPSSLIRHMINARFYDLALQLLESYPVLVCEPEYHLKIMVQDPSAFRSGSRFNIWQNLIYFCIANNISHEGNPPANLTTEGSH</sequence>
<dbReference type="Proteomes" id="UP000325577">
    <property type="component" value="Linkage Group LG1"/>
</dbReference>
<proteinExistence type="predicted"/>
<evidence type="ECO:0000313" key="1">
    <source>
        <dbReference type="EMBL" id="KAA8547133.1"/>
    </source>
</evidence>
<dbReference type="AlphaFoldDB" id="A0A5J5BVK4"/>
<accession>A0A5J5BVK4</accession>
<dbReference type="Pfam" id="PF12796">
    <property type="entry name" value="Ank_2"/>
    <property type="match status" value="1"/>
</dbReference>
<dbReference type="PANTHER" id="PTHR47303">
    <property type="match status" value="1"/>
</dbReference>
<dbReference type="PANTHER" id="PTHR47303:SF1">
    <property type="entry name" value="NF-KAPPA-B INHIBITOR BETA"/>
    <property type="match status" value="1"/>
</dbReference>
<keyword evidence="2" id="KW-1185">Reference proteome</keyword>
<reference evidence="1 2" key="1">
    <citation type="submission" date="2019-09" db="EMBL/GenBank/DDBJ databases">
        <title>A chromosome-level genome assembly of the Chinese tupelo Nyssa sinensis.</title>
        <authorList>
            <person name="Yang X."/>
            <person name="Kang M."/>
            <person name="Yang Y."/>
            <person name="Xiong H."/>
            <person name="Wang M."/>
            <person name="Zhang Z."/>
            <person name="Wang Z."/>
            <person name="Wu H."/>
            <person name="Ma T."/>
            <person name="Liu J."/>
            <person name="Xi Z."/>
        </authorList>
    </citation>
    <scope>NUCLEOTIDE SEQUENCE [LARGE SCALE GENOMIC DNA]</scope>
    <source>
        <strain evidence="1">J267</strain>
        <tissue evidence="1">Leaf</tissue>
    </source>
</reference>
<dbReference type="Gene3D" id="1.25.40.20">
    <property type="entry name" value="Ankyrin repeat-containing domain"/>
    <property type="match status" value="1"/>
</dbReference>